<evidence type="ECO:0000313" key="8">
    <source>
        <dbReference type="EMBL" id="MZP41900.1"/>
    </source>
</evidence>
<dbReference type="SFLD" id="SFLDS00029">
    <property type="entry name" value="Radical_SAM"/>
    <property type="match status" value="1"/>
</dbReference>
<dbReference type="Pfam" id="PF13353">
    <property type="entry name" value="Fer4_12"/>
    <property type="match status" value="1"/>
</dbReference>
<dbReference type="InterPro" id="IPR034457">
    <property type="entry name" value="Organic_radical-activating"/>
</dbReference>
<dbReference type="GO" id="GO:0046872">
    <property type="term" value="F:metal ion binding"/>
    <property type="evidence" value="ECO:0007669"/>
    <property type="project" value="UniProtKB-KW"/>
</dbReference>
<comment type="cofactor">
    <cofactor evidence="1">
        <name>[4Fe-4S] cluster</name>
        <dbReference type="ChEBI" id="CHEBI:49883"/>
    </cofactor>
</comment>
<gene>
    <name evidence="8" type="ORF">GTO89_02485</name>
</gene>
<keyword evidence="2" id="KW-0004">4Fe-4S</keyword>
<dbReference type="Gene3D" id="3.20.20.70">
    <property type="entry name" value="Aldolase class I"/>
    <property type="match status" value="1"/>
</dbReference>
<dbReference type="SUPFAM" id="SSF102114">
    <property type="entry name" value="Radical SAM enzymes"/>
    <property type="match status" value="1"/>
</dbReference>
<evidence type="ECO:0000256" key="6">
    <source>
        <dbReference type="ARBA" id="ARBA00023014"/>
    </source>
</evidence>
<dbReference type="Proteomes" id="UP000471031">
    <property type="component" value="Unassembled WGS sequence"/>
</dbReference>
<dbReference type="OrthoDB" id="9782387at2"/>
<dbReference type="EMBL" id="WXEX01000002">
    <property type="protein sequence ID" value="MZP41900.1"/>
    <property type="molecule type" value="Genomic_DNA"/>
</dbReference>
<dbReference type="PANTHER" id="PTHR30352:SF2">
    <property type="entry name" value="ANAEROBIC RIBONUCLEOSIDE-TRIPHOSPHATE REDUCTASE-ACTIVATING PROTEIN"/>
    <property type="match status" value="1"/>
</dbReference>
<dbReference type="GO" id="GO:0043365">
    <property type="term" value="F:[formate-C-acetyltransferase]-activating enzyme activity"/>
    <property type="evidence" value="ECO:0007669"/>
    <property type="project" value="InterPro"/>
</dbReference>
<keyword evidence="6" id="KW-0411">Iron-sulfur</keyword>
<keyword evidence="4" id="KW-0479">Metal-binding</keyword>
<comment type="caution">
    <text evidence="8">The sequence shown here is derived from an EMBL/GenBank/DDBJ whole genome shotgun (WGS) entry which is preliminary data.</text>
</comment>
<feature type="region of interest" description="Disordered" evidence="7">
    <location>
        <begin position="205"/>
        <end position="228"/>
    </location>
</feature>
<sequence>MQIDRIYYPVLTLGYGRRIGLWTVGCPHACPRCSNPELWPDNPSKDVSLRQLQQWIATITQPIDGVTITGGEPFIQAEELAALTGWLRREVTDDILLYTGYTLEALQAMNRPAVEAVLADVAALIDGRYVDEQNDGAALRGSANQRLHILNTRYTARYREAAAGRRTVQNVLYGDRLLTIGIPVRGFRESLRQKLPEQGILSRIEEGEEHGGEPLGEMAPGTGSVPRL</sequence>
<keyword evidence="5" id="KW-0408">Iron</keyword>
<reference evidence="8 9" key="1">
    <citation type="submission" date="2020-01" db="EMBL/GenBank/DDBJ databases">
        <title>Whole genome sequence of Heliobacterium gestii DSM 11169.</title>
        <authorList>
            <person name="Kyndt J.A."/>
            <person name="Meyer T.E."/>
        </authorList>
    </citation>
    <scope>NUCLEOTIDE SEQUENCE [LARGE SCALE GENOMIC DNA]</scope>
    <source>
        <strain evidence="8 9">DSM 11169</strain>
    </source>
</reference>
<protein>
    <submittedName>
        <fullName evidence="8">4Fe-4S cluster-binding domain-containing protein</fullName>
    </submittedName>
</protein>
<keyword evidence="3" id="KW-0949">S-adenosyl-L-methionine</keyword>
<proteinExistence type="predicted"/>
<evidence type="ECO:0000313" key="9">
    <source>
        <dbReference type="Proteomes" id="UP000471031"/>
    </source>
</evidence>
<evidence type="ECO:0000256" key="2">
    <source>
        <dbReference type="ARBA" id="ARBA00022485"/>
    </source>
</evidence>
<organism evidence="8 9">
    <name type="scientific">Heliomicrobium gestii</name>
    <name type="common">Heliobacterium gestii</name>
    <dbReference type="NCBI Taxonomy" id="2699"/>
    <lineage>
        <taxon>Bacteria</taxon>
        <taxon>Bacillati</taxon>
        <taxon>Bacillota</taxon>
        <taxon>Clostridia</taxon>
        <taxon>Eubacteriales</taxon>
        <taxon>Heliobacteriaceae</taxon>
        <taxon>Heliomicrobium</taxon>
    </lineage>
</organism>
<dbReference type="InterPro" id="IPR013785">
    <property type="entry name" value="Aldolase_TIM"/>
</dbReference>
<evidence type="ECO:0000256" key="7">
    <source>
        <dbReference type="SAM" id="MobiDB-lite"/>
    </source>
</evidence>
<evidence type="ECO:0000256" key="3">
    <source>
        <dbReference type="ARBA" id="ARBA00022691"/>
    </source>
</evidence>
<dbReference type="InterPro" id="IPR058240">
    <property type="entry name" value="rSAM_sf"/>
</dbReference>
<dbReference type="RefSeq" id="WP_161260494.1">
    <property type="nucleotide sequence ID" value="NZ_JAFBDC010000002.1"/>
</dbReference>
<evidence type="ECO:0000256" key="1">
    <source>
        <dbReference type="ARBA" id="ARBA00001966"/>
    </source>
</evidence>
<evidence type="ECO:0000256" key="5">
    <source>
        <dbReference type="ARBA" id="ARBA00023004"/>
    </source>
</evidence>
<dbReference type="InterPro" id="IPR007197">
    <property type="entry name" value="rSAM"/>
</dbReference>
<dbReference type="PANTHER" id="PTHR30352">
    <property type="entry name" value="PYRUVATE FORMATE-LYASE-ACTIVATING ENZYME"/>
    <property type="match status" value="1"/>
</dbReference>
<dbReference type="SFLD" id="SFLDF00299">
    <property type="entry name" value="anaerobic_ribonucleoside-triph"/>
    <property type="match status" value="1"/>
</dbReference>
<dbReference type="SFLD" id="SFLDG01066">
    <property type="entry name" value="organic_radical-activating_enz"/>
    <property type="match status" value="1"/>
</dbReference>
<dbReference type="SFLD" id="SFLDG01063">
    <property type="entry name" value="activating_enzymes__group_1"/>
    <property type="match status" value="1"/>
</dbReference>
<dbReference type="GO" id="GO:0051539">
    <property type="term" value="F:4 iron, 4 sulfur cluster binding"/>
    <property type="evidence" value="ECO:0007669"/>
    <property type="project" value="UniProtKB-KW"/>
</dbReference>
<dbReference type="GO" id="GO:0004748">
    <property type="term" value="F:ribonucleoside-diphosphate reductase activity, thioredoxin disulfide as acceptor"/>
    <property type="evidence" value="ECO:0007669"/>
    <property type="project" value="TreeGrafter"/>
</dbReference>
<name>A0A845LAE1_HELGE</name>
<keyword evidence="9" id="KW-1185">Reference proteome</keyword>
<evidence type="ECO:0000256" key="4">
    <source>
        <dbReference type="ARBA" id="ARBA00022723"/>
    </source>
</evidence>
<accession>A0A845LAE1</accession>
<dbReference type="InterPro" id="IPR012837">
    <property type="entry name" value="NrdG"/>
</dbReference>
<dbReference type="AlphaFoldDB" id="A0A845LAE1"/>